<dbReference type="Proteomes" id="UP000199515">
    <property type="component" value="Unassembled WGS sequence"/>
</dbReference>
<keyword evidence="3" id="KW-1185">Reference proteome</keyword>
<keyword evidence="1" id="KW-0812">Transmembrane</keyword>
<gene>
    <name evidence="2" type="ORF">SAMN05421504_102645</name>
</gene>
<proteinExistence type="predicted"/>
<protein>
    <submittedName>
        <fullName evidence="2">Uncharacterized protein</fullName>
    </submittedName>
</protein>
<feature type="transmembrane region" description="Helical" evidence="1">
    <location>
        <begin position="47"/>
        <end position="70"/>
    </location>
</feature>
<dbReference type="AlphaFoldDB" id="A0A1H2ZRL5"/>
<keyword evidence="1" id="KW-0472">Membrane</keyword>
<sequence>MPESIARQGLFAVAVVVAMDLIVFVLSRAIGVPFRVGLRVIDNMGGVTWYFVAGVAAIATAAAIVFAAFLRRKLTLSRGARVFGWTIGVATAASCVLLVVLGLRFDTTVALMLLHLVSGAAVSATLLPLFRGE</sequence>
<evidence type="ECO:0000313" key="3">
    <source>
        <dbReference type="Proteomes" id="UP000199515"/>
    </source>
</evidence>
<evidence type="ECO:0000313" key="2">
    <source>
        <dbReference type="EMBL" id="SDX20192.1"/>
    </source>
</evidence>
<dbReference type="EMBL" id="FNON01000002">
    <property type="protein sequence ID" value="SDX20192.1"/>
    <property type="molecule type" value="Genomic_DNA"/>
</dbReference>
<evidence type="ECO:0000256" key="1">
    <source>
        <dbReference type="SAM" id="Phobius"/>
    </source>
</evidence>
<dbReference type="RefSeq" id="WP_143047027.1">
    <property type="nucleotide sequence ID" value="NZ_FNON01000002.1"/>
</dbReference>
<accession>A0A1H2ZRL5</accession>
<feature type="transmembrane region" description="Helical" evidence="1">
    <location>
        <begin position="82"/>
        <end position="103"/>
    </location>
</feature>
<dbReference type="STRING" id="589385.SAMN05421504_102645"/>
<reference evidence="2 3" key="1">
    <citation type="submission" date="2016-10" db="EMBL/GenBank/DDBJ databases">
        <authorList>
            <person name="de Groot N.N."/>
        </authorList>
    </citation>
    <scope>NUCLEOTIDE SEQUENCE [LARGE SCALE GENOMIC DNA]</scope>
    <source>
        <strain evidence="2 3">CPCC 202699</strain>
    </source>
</reference>
<feature type="transmembrane region" description="Helical" evidence="1">
    <location>
        <begin position="109"/>
        <end position="130"/>
    </location>
</feature>
<dbReference type="InterPro" id="IPR045713">
    <property type="entry name" value="DUF6069"/>
</dbReference>
<dbReference type="Pfam" id="PF19545">
    <property type="entry name" value="DUF6069"/>
    <property type="match status" value="1"/>
</dbReference>
<organism evidence="2 3">
    <name type="scientific">Amycolatopsis xylanica</name>
    <dbReference type="NCBI Taxonomy" id="589385"/>
    <lineage>
        <taxon>Bacteria</taxon>
        <taxon>Bacillati</taxon>
        <taxon>Actinomycetota</taxon>
        <taxon>Actinomycetes</taxon>
        <taxon>Pseudonocardiales</taxon>
        <taxon>Pseudonocardiaceae</taxon>
        <taxon>Amycolatopsis</taxon>
    </lineage>
</organism>
<feature type="transmembrane region" description="Helical" evidence="1">
    <location>
        <begin position="9"/>
        <end position="27"/>
    </location>
</feature>
<keyword evidence="1" id="KW-1133">Transmembrane helix</keyword>
<name>A0A1H2ZRL5_9PSEU</name>